<evidence type="ECO:0000259" key="4">
    <source>
        <dbReference type="Pfam" id="PF00891"/>
    </source>
</evidence>
<evidence type="ECO:0000313" key="6">
    <source>
        <dbReference type="EMBL" id="KAK1621301.1"/>
    </source>
</evidence>
<dbReference type="GO" id="GO:0046983">
    <property type="term" value="F:protein dimerization activity"/>
    <property type="evidence" value="ECO:0007669"/>
    <property type="project" value="InterPro"/>
</dbReference>
<reference evidence="6" key="1">
    <citation type="submission" date="2023-07" db="EMBL/GenBank/DDBJ databases">
        <title>A chromosome-level genome assembly of Lolium multiflorum.</title>
        <authorList>
            <person name="Chen Y."/>
            <person name="Copetti D."/>
            <person name="Kolliker R."/>
            <person name="Studer B."/>
        </authorList>
    </citation>
    <scope>NUCLEOTIDE SEQUENCE</scope>
    <source>
        <strain evidence="6">02402/16</strain>
        <tissue evidence="6">Leaf</tissue>
    </source>
</reference>
<name>A0AAD8RIF8_LOLMU</name>
<dbReference type="PROSITE" id="PS51683">
    <property type="entry name" value="SAM_OMT_II"/>
    <property type="match status" value="2"/>
</dbReference>
<dbReference type="Proteomes" id="UP001231189">
    <property type="component" value="Unassembled WGS sequence"/>
</dbReference>
<evidence type="ECO:0008006" key="8">
    <source>
        <dbReference type="Google" id="ProtNLM"/>
    </source>
</evidence>
<comment type="caution">
    <text evidence="6">The sequence shown here is derived from an EMBL/GenBank/DDBJ whole genome shotgun (WGS) entry which is preliminary data.</text>
</comment>
<keyword evidence="2" id="KW-0808">Transferase</keyword>
<evidence type="ECO:0000256" key="1">
    <source>
        <dbReference type="ARBA" id="ARBA00022603"/>
    </source>
</evidence>
<feature type="domain" description="O-methyltransferase C-terminal" evidence="4">
    <location>
        <begin position="113"/>
        <end position="323"/>
    </location>
</feature>
<dbReference type="InterPro" id="IPR012967">
    <property type="entry name" value="COMT_dimerisation"/>
</dbReference>
<dbReference type="InterPro" id="IPR036390">
    <property type="entry name" value="WH_DNA-bd_sf"/>
</dbReference>
<evidence type="ECO:0000256" key="2">
    <source>
        <dbReference type="ARBA" id="ARBA00022679"/>
    </source>
</evidence>
<gene>
    <name evidence="6" type="ORF">QYE76_026818</name>
</gene>
<dbReference type="InterPro" id="IPR036388">
    <property type="entry name" value="WH-like_DNA-bd_sf"/>
</dbReference>
<sequence>MMELANMISVPMALTAVIRLGVPAAIWAGGANAPLPAAALLPAGHPDTSVLERLLRLLASRGVFSEHATPGTSHARRYALTAVGRTLVPTGPSGASYADYVLQHHQDALVLAWPRLRDAVLDPAGPEPFARAHGGVPAYAYYGQDREANEVMLRAMTGVSEPFMEALLAGYAGGFEGVATLVDVGGSSGACLEMIMRRVPAIREGVNFDLPDVVAAAPPIAGVRHVGGDMFKSIPSGDAIFMKWVLTTWTNDECTAILKNCHKALPEGGKLIACEPVVPETTDSSTRTRALLENDIFVMTTYRTQGRERSEEEFRQLGLTAGFTSFRALYLDPFYAVLDSTSMSSPATEPSLAVDDLSPAEARLAMMELANMISVPMALTAVIRLGVPATIWADGANTPLSAAALLPPDHPDPSVLERLLRLLASRGVFSEHTNPSSHTATAGERRYALTAVGRTFVPTGPSGASFADYVLQHHQDALVLAWPRLHDAVLDPAGPEPFARAHGGVPAYAYYCQDREANEVMLRAMTGVSEPFMEAFLDGYGGGFEGVETLVDVGGSSGACLEMIMRRVPTIREGVNFDLPDVVAAAPPIAGVRHVGGDMFNSIPSGDAIFIKWVLGGCTNDECTAILKNCHKVLPEGGKLIACEPLVPETTDTSTRTRALLEVDIFVMTTYRTQGRERSEEEFRQLGLIAGFTGFRALYLDPFYAVLEYVK</sequence>
<evidence type="ECO:0000313" key="7">
    <source>
        <dbReference type="Proteomes" id="UP001231189"/>
    </source>
</evidence>
<protein>
    <recommendedName>
        <fullName evidence="8">O-methyltransferase domain-containing protein</fullName>
    </recommendedName>
</protein>
<dbReference type="PANTHER" id="PTHR11746">
    <property type="entry name" value="O-METHYLTRANSFERASE"/>
    <property type="match status" value="1"/>
</dbReference>
<dbReference type="FunFam" id="3.40.50.150:FF:000223">
    <property type="entry name" value="Caffeic acid 3-O-methyltransferase"/>
    <property type="match status" value="1"/>
</dbReference>
<proteinExistence type="predicted"/>
<dbReference type="GO" id="GO:0008171">
    <property type="term" value="F:O-methyltransferase activity"/>
    <property type="evidence" value="ECO:0007669"/>
    <property type="project" value="InterPro"/>
</dbReference>
<keyword evidence="3" id="KW-0949">S-adenosyl-L-methionine</keyword>
<feature type="domain" description="O-methyltransferase dimerisation" evidence="5">
    <location>
        <begin position="2"/>
        <end position="88"/>
    </location>
</feature>
<dbReference type="InterPro" id="IPR029063">
    <property type="entry name" value="SAM-dependent_MTases_sf"/>
</dbReference>
<dbReference type="Pfam" id="PF00891">
    <property type="entry name" value="Methyltransf_2"/>
    <property type="match status" value="2"/>
</dbReference>
<dbReference type="AlphaFoldDB" id="A0AAD8RIF8"/>
<keyword evidence="1" id="KW-0489">Methyltransferase</keyword>
<keyword evidence="7" id="KW-1185">Reference proteome</keyword>
<accession>A0AAD8RIF8</accession>
<dbReference type="Gene3D" id="1.10.10.10">
    <property type="entry name" value="Winged helix-like DNA-binding domain superfamily/Winged helix DNA-binding domain"/>
    <property type="match status" value="2"/>
</dbReference>
<dbReference type="Pfam" id="PF08100">
    <property type="entry name" value="Dimerisation"/>
    <property type="match status" value="2"/>
</dbReference>
<dbReference type="InterPro" id="IPR001077">
    <property type="entry name" value="COMT_C"/>
</dbReference>
<dbReference type="SUPFAM" id="SSF46785">
    <property type="entry name" value="Winged helix' DNA-binding domain"/>
    <property type="match status" value="2"/>
</dbReference>
<organism evidence="6 7">
    <name type="scientific">Lolium multiflorum</name>
    <name type="common">Italian ryegrass</name>
    <name type="synonym">Lolium perenne subsp. multiflorum</name>
    <dbReference type="NCBI Taxonomy" id="4521"/>
    <lineage>
        <taxon>Eukaryota</taxon>
        <taxon>Viridiplantae</taxon>
        <taxon>Streptophyta</taxon>
        <taxon>Embryophyta</taxon>
        <taxon>Tracheophyta</taxon>
        <taxon>Spermatophyta</taxon>
        <taxon>Magnoliopsida</taxon>
        <taxon>Liliopsida</taxon>
        <taxon>Poales</taxon>
        <taxon>Poaceae</taxon>
        <taxon>BOP clade</taxon>
        <taxon>Pooideae</taxon>
        <taxon>Poodae</taxon>
        <taxon>Poeae</taxon>
        <taxon>Poeae Chloroplast Group 2 (Poeae type)</taxon>
        <taxon>Loliodinae</taxon>
        <taxon>Loliinae</taxon>
        <taxon>Lolium</taxon>
    </lineage>
</organism>
<evidence type="ECO:0000256" key="3">
    <source>
        <dbReference type="ARBA" id="ARBA00022691"/>
    </source>
</evidence>
<dbReference type="Gene3D" id="3.40.50.150">
    <property type="entry name" value="Vaccinia Virus protein VP39"/>
    <property type="match status" value="2"/>
</dbReference>
<dbReference type="EMBL" id="JAUUTY010000006">
    <property type="protein sequence ID" value="KAK1621301.1"/>
    <property type="molecule type" value="Genomic_DNA"/>
</dbReference>
<dbReference type="GO" id="GO:0032259">
    <property type="term" value="P:methylation"/>
    <property type="evidence" value="ECO:0007669"/>
    <property type="project" value="UniProtKB-KW"/>
</dbReference>
<feature type="domain" description="O-methyltransferase dimerisation" evidence="5">
    <location>
        <begin position="367"/>
        <end position="458"/>
    </location>
</feature>
<dbReference type="InterPro" id="IPR016461">
    <property type="entry name" value="COMT-like"/>
</dbReference>
<feature type="domain" description="O-methyltransferase C-terminal" evidence="4">
    <location>
        <begin position="482"/>
        <end position="692"/>
    </location>
</feature>
<dbReference type="SUPFAM" id="SSF53335">
    <property type="entry name" value="S-adenosyl-L-methionine-dependent methyltransferases"/>
    <property type="match status" value="2"/>
</dbReference>
<evidence type="ECO:0000259" key="5">
    <source>
        <dbReference type="Pfam" id="PF08100"/>
    </source>
</evidence>